<gene>
    <name evidence="1" type="ORF">GSPATT00035427001</name>
</gene>
<evidence type="ECO:0008006" key="3">
    <source>
        <dbReference type="Google" id="ProtNLM"/>
    </source>
</evidence>
<organism evidence="1 2">
    <name type="scientific">Paramecium tetraurelia</name>
    <dbReference type="NCBI Taxonomy" id="5888"/>
    <lineage>
        <taxon>Eukaryota</taxon>
        <taxon>Sar</taxon>
        <taxon>Alveolata</taxon>
        <taxon>Ciliophora</taxon>
        <taxon>Intramacronucleata</taxon>
        <taxon>Oligohymenophorea</taxon>
        <taxon>Peniculida</taxon>
        <taxon>Parameciidae</taxon>
        <taxon>Paramecium</taxon>
    </lineage>
</organism>
<accession>A0C681</accession>
<reference evidence="1 2" key="1">
    <citation type="journal article" date="2006" name="Nature">
        <title>Global trends of whole-genome duplications revealed by the ciliate Paramecium tetraurelia.</title>
        <authorList>
            <consortium name="Genoscope"/>
            <person name="Aury J.-M."/>
            <person name="Jaillon O."/>
            <person name="Duret L."/>
            <person name="Noel B."/>
            <person name="Jubin C."/>
            <person name="Porcel B.M."/>
            <person name="Segurens B."/>
            <person name="Daubin V."/>
            <person name="Anthouard V."/>
            <person name="Aiach N."/>
            <person name="Arnaiz O."/>
            <person name="Billaut A."/>
            <person name="Beisson J."/>
            <person name="Blanc I."/>
            <person name="Bouhouche K."/>
            <person name="Camara F."/>
            <person name="Duharcourt S."/>
            <person name="Guigo R."/>
            <person name="Gogendeau D."/>
            <person name="Katinka M."/>
            <person name="Keller A.-M."/>
            <person name="Kissmehl R."/>
            <person name="Klotz C."/>
            <person name="Koll F."/>
            <person name="Le Moue A."/>
            <person name="Lepere C."/>
            <person name="Malinsky S."/>
            <person name="Nowacki M."/>
            <person name="Nowak J.K."/>
            <person name="Plattner H."/>
            <person name="Poulain J."/>
            <person name="Ruiz F."/>
            <person name="Serrano V."/>
            <person name="Zagulski M."/>
            <person name="Dessen P."/>
            <person name="Betermier M."/>
            <person name="Weissenbach J."/>
            <person name="Scarpelli C."/>
            <person name="Schachter V."/>
            <person name="Sperling L."/>
            <person name="Meyer E."/>
            <person name="Cohen J."/>
            <person name="Wincker P."/>
        </authorList>
    </citation>
    <scope>NUCLEOTIDE SEQUENCE [LARGE SCALE GENOMIC DNA]</scope>
    <source>
        <strain evidence="1 2">Stock d4-2</strain>
    </source>
</reference>
<dbReference type="HOGENOM" id="CLU_1144427_0_0_1"/>
<sequence length="243" mass="28902">MKHESQTYNQIIQYNKSEFLLINNQTILKYDCIFDAQYNFGPYNSCVASTSQDEMIYALCQVNSNYQIISINFSNPTYNNNLYPNLIVSLPNQSFRENAWLRIQNNQLYIWNDENHNNGVHMYFINQRQEQQGQFICISASFGFQTHQIQMGNSFIINYMYFKPIHKDQLYYKFAKIDNQSIFTHRDENSILLESITHQYFSFDTIPMIFRKNKEIILMISNSNFNLIVHSFGNQLKNPIKHI</sequence>
<keyword evidence="2" id="KW-1185">Reference proteome</keyword>
<dbReference type="RefSeq" id="XP_001433695.1">
    <property type="nucleotide sequence ID" value="XM_001433658.1"/>
</dbReference>
<dbReference type="KEGG" id="ptm:GSPATT00035427001"/>
<dbReference type="InParanoid" id="A0C681"/>
<dbReference type="Proteomes" id="UP000000600">
    <property type="component" value="Unassembled WGS sequence"/>
</dbReference>
<dbReference type="GeneID" id="5019480"/>
<dbReference type="AlphaFoldDB" id="A0C681"/>
<evidence type="ECO:0000313" key="2">
    <source>
        <dbReference type="Proteomes" id="UP000000600"/>
    </source>
</evidence>
<protein>
    <recommendedName>
        <fullName evidence="3">Transmembrane protein</fullName>
    </recommendedName>
</protein>
<name>A0C681_PARTE</name>
<dbReference type="EMBL" id="CT868043">
    <property type="protein sequence ID" value="CAK66298.1"/>
    <property type="molecule type" value="Genomic_DNA"/>
</dbReference>
<evidence type="ECO:0000313" key="1">
    <source>
        <dbReference type="EMBL" id="CAK66298.1"/>
    </source>
</evidence>
<proteinExistence type="predicted"/>